<keyword evidence="7" id="KW-0805">Transcription regulation</keyword>
<evidence type="ECO:0000313" key="13">
    <source>
        <dbReference type="EMBL" id="CAF4943393.1"/>
    </source>
</evidence>
<dbReference type="Proteomes" id="UP000663880">
    <property type="component" value="Unassembled WGS sequence"/>
</dbReference>
<name>A0A821XFW5_9NEOP</name>
<evidence type="ECO:0000313" key="14">
    <source>
        <dbReference type="Proteomes" id="UP000663880"/>
    </source>
</evidence>
<feature type="domain" description="C2H2-type" evidence="12">
    <location>
        <begin position="98"/>
        <end position="125"/>
    </location>
</feature>
<dbReference type="InterPro" id="IPR013087">
    <property type="entry name" value="Znf_C2H2_type"/>
</dbReference>
<evidence type="ECO:0000256" key="7">
    <source>
        <dbReference type="ARBA" id="ARBA00023015"/>
    </source>
</evidence>
<organism evidence="13 14">
    <name type="scientific">Pieris macdunnoughi</name>
    <dbReference type="NCBI Taxonomy" id="345717"/>
    <lineage>
        <taxon>Eukaryota</taxon>
        <taxon>Metazoa</taxon>
        <taxon>Ecdysozoa</taxon>
        <taxon>Arthropoda</taxon>
        <taxon>Hexapoda</taxon>
        <taxon>Insecta</taxon>
        <taxon>Pterygota</taxon>
        <taxon>Neoptera</taxon>
        <taxon>Endopterygota</taxon>
        <taxon>Lepidoptera</taxon>
        <taxon>Glossata</taxon>
        <taxon>Ditrysia</taxon>
        <taxon>Papilionoidea</taxon>
        <taxon>Pieridae</taxon>
        <taxon>Pierinae</taxon>
        <taxon>Pieris</taxon>
    </lineage>
</organism>
<evidence type="ECO:0000256" key="8">
    <source>
        <dbReference type="ARBA" id="ARBA00023125"/>
    </source>
</evidence>
<evidence type="ECO:0000256" key="10">
    <source>
        <dbReference type="ARBA" id="ARBA00023242"/>
    </source>
</evidence>
<dbReference type="Pfam" id="PF00096">
    <property type="entry name" value="zf-C2H2"/>
    <property type="match status" value="4"/>
</dbReference>
<dbReference type="SUPFAM" id="SSF57667">
    <property type="entry name" value="beta-beta-alpha zinc fingers"/>
    <property type="match status" value="3"/>
</dbReference>
<feature type="domain" description="C2H2-type" evidence="12">
    <location>
        <begin position="126"/>
        <end position="153"/>
    </location>
</feature>
<protein>
    <recommendedName>
        <fullName evidence="12">C2H2-type domain-containing protein</fullName>
    </recommendedName>
</protein>
<dbReference type="PROSITE" id="PS00028">
    <property type="entry name" value="ZINC_FINGER_C2H2_1"/>
    <property type="match status" value="5"/>
</dbReference>
<feature type="domain" description="C2H2-type" evidence="12">
    <location>
        <begin position="182"/>
        <end position="205"/>
    </location>
</feature>
<keyword evidence="14" id="KW-1185">Reference proteome</keyword>
<gene>
    <name evidence="13" type="ORF">PMACD_LOCUS14938</name>
</gene>
<keyword evidence="3" id="KW-0479">Metal-binding</keyword>
<dbReference type="FunFam" id="3.30.160.60:FF:000902">
    <property type="entry name" value="Zinc finger protein 445"/>
    <property type="match status" value="1"/>
</dbReference>
<dbReference type="InterPro" id="IPR050888">
    <property type="entry name" value="ZnF_C2H2-type_TF"/>
</dbReference>
<comment type="caution">
    <text evidence="13">The sequence shown here is derived from an EMBL/GenBank/DDBJ whole genome shotgun (WGS) entry which is preliminary data.</text>
</comment>
<evidence type="ECO:0000256" key="4">
    <source>
        <dbReference type="ARBA" id="ARBA00022737"/>
    </source>
</evidence>
<keyword evidence="8" id="KW-0238">DNA-binding</keyword>
<feature type="domain" description="C2H2-type" evidence="12">
    <location>
        <begin position="154"/>
        <end position="181"/>
    </location>
</feature>
<dbReference type="PROSITE" id="PS50157">
    <property type="entry name" value="ZINC_FINGER_C2H2_2"/>
    <property type="match status" value="6"/>
</dbReference>
<keyword evidence="5 11" id="KW-0863">Zinc-finger</keyword>
<keyword evidence="9" id="KW-0804">Transcription</keyword>
<dbReference type="FunFam" id="3.30.160.60:FF:002343">
    <property type="entry name" value="Zinc finger protein 33A"/>
    <property type="match status" value="2"/>
</dbReference>
<evidence type="ECO:0000256" key="9">
    <source>
        <dbReference type="ARBA" id="ARBA00023163"/>
    </source>
</evidence>
<dbReference type="GO" id="GO:0006355">
    <property type="term" value="P:regulation of DNA-templated transcription"/>
    <property type="evidence" value="ECO:0007669"/>
    <property type="project" value="UniProtKB-ARBA"/>
</dbReference>
<evidence type="ECO:0000259" key="12">
    <source>
        <dbReference type="PROSITE" id="PS50157"/>
    </source>
</evidence>
<dbReference type="SMART" id="SM00355">
    <property type="entry name" value="ZnF_C2H2"/>
    <property type="match status" value="6"/>
</dbReference>
<evidence type="ECO:0000256" key="5">
    <source>
        <dbReference type="ARBA" id="ARBA00022771"/>
    </source>
</evidence>
<comment type="similarity">
    <text evidence="2">Belongs to the krueppel C2H2-type zinc-finger protein family.</text>
</comment>
<feature type="domain" description="C2H2-type" evidence="12">
    <location>
        <begin position="51"/>
        <end position="78"/>
    </location>
</feature>
<evidence type="ECO:0000256" key="1">
    <source>
        <dbReference type="ARBA" id="ARBA00004123"/>
    </source>
</evidence>
<dbReference type="InterPro" id="IPR036236">
    <property type="entry name" value="Znf_C2H2_sf"/>
</dbReference>
<keyword evidence="10" id="KW-0539">Nucleus</keyword>
<dbReference type="GO" id="GO:0003690">
    <property type="term" value="F:double-stranded DNA binding"/>
    <property type="evidence" value="ECO:0007669"/>
    <property type="project" value="UniProtKB-ARBA"/>
</dbReference>
<dbReference type="AlphaFoldDB" id="A0A821XFW5"/>
<feature type="domain" description="C2H2-type" evidence="12">
    <location>
        <begin position="9"/>
        <end position="46"/>
    </location>
</feature>
<evidence type="ECO:0000256" key="3">
    <source>
        <dbReference type="ARBA" id="ARBA00022723"/>
    </source>
</evidence>
<keyword evidence="4" id="KW-0677">Repeat</keyword>
<dbReference type="FunFam" id="3.30.160.60:FF:001370">
    <property type="entry name" value="Zinc finger protein"/>
    <property type="match status" value="1"/>
</dbReference>
<evidence type="ECO:0000256" key="2">
    <source>
        <dbReference type="ARBA" id="ARBA00006991"/>
    </source>
</evidence>
<dbReference type="PANTHER" id="PTHR24406">
    <property type="entry name" value="TRANSCRIPTIONAL REPRESSOR CTCFL-RELATED"/>
    <property type="match status" value="1"/>
</dbReference>
<dbReference type="EMBL" id="CAJOBZ010000068">
    <property type="protein sequence ID" value="CAF4943393.1"/>
    <property type="molecule type" value="Genomic_DNA"/>
</dbReference>
<accession>A0A821XFW5</accession>
<dbReference type="GO" id="GO:0008270">
    <property type="term" value="F:zinc ion binding"/>
    <property type="evidence" value="ECO:0007669"/>
    <property type="project" value="UniProtKB-KW"/>
</dbReference>
<dbReference type="Gene3D" id="3.30.160.60">
    <property type="entry name" value="Classic Zinc Finger"/>
    <property type="match status" value="5"/>
</dbReference>
<dbReference type="OrthoDB" id="9439903at2759"/>
<comment type="subcellular location">
    <subcellularLocation>
        <location evidence="1">Nucleus</location>
    </subcellularLocation>
</comment>
<dbReference type="GO" id="GO:0005634">
    <property type="term" value="C:nucleus"/>
    <property type="evidence" value="ECO:0007669"/>
    <property type="project" value="UniProtKB-SubCell"/>
</dbReference>
<keyword evidence="6" id="KW-0862">Zinc</keyword>
<evidence type="ECO:0000256" key="11">
    <source>
        <dbReference type="PROSITE-ProRule" id="PRU00042"/>
    </source>
</evidence>
<evidence type="ECO:0000256" key="6">
    <source>
        <dbReference type="ARBA" id="ARBA00022833"/>
    </source>
</evidence>
<proteinExistence type="inferred from homology"/>
<sequence length="327" mass="37906">MSSKPNNTFYCSFVSIHYIICECGDTFPTEDELKLHLETDHNRLKIETYEFKCATCEKVFSSERACLSHQRIHTAPQPRVFRSPDSLGKKKSNGVKRHVCENCGKQYATNAALRYHQRVHTGERPYKCSLCPKAFTMPLFLQIHVRTHTGERPYQCPHCPKAFSNKAALLRHDRVHTGVKPYGCPTCGKTFTQSNSMKLHVNTVHLKMPAPYKSKSRKLKDAERERRRMAMQADVRIQKTAVQIESPQNLPEAIKTELVYEDDIVYAEEADAQEIYEESEIPVYAGEELFHGVKEEQEEEMIFYEEDVEYPEVMYEEVYEVTEAYNS</sequence>
<reference evidence="13" key="1">
    <citation type="submission" date="2021-02" db="EMBL/GenBank/DDBJ databases">
        <authorList>
            <person name="Steward A R."/>
        </authorList>
    </citation>
    <scope>NUCLEOTIDE SEQUENCE</scope>
</reference>